<dbReference type="PROSITE" id="PS50835">
    <property type="entry name" value="IG_LIKE"/>
    <property type="match status" value="1"/>
</dbReference>
<evidence type="ECO:0000313" key="2">
    <source>
        <dbReference type="EnsemblMetazoa" id="GPAI047002-PA"/>
    </source>
</evidence>
<name>A0A1B0AIM1_GLOPL</name>
<dbReference type="AlphaFoldDB" id="A0A1B0AIM1"/>
<evidence type="ECO:0000313" key="3">
    <source>
        <dbReference type="Proteomes" id="UP000092445"/>
    </source>
</evidence>
<keyword evidence="3" id="KW-1185">Reference proteome</keyword>
<dbReference type="Proteomes" id="UP000092445">
    <property type="component" value="Unassembled WGS sequence"/>
</dbReference>
<reference evidence="2" key="2">
    <citation type="submission" date="2020-05" db="UniProtKB">
        <authorList>
            <consortium name="EnsemblMetazoa"/>
        </authorList>
    </citation>
    <scope>IDENTIFICATION</scope>
    <source>
        <strain evidence="2">IAEA</strain>
    </source>
</reference>
<dbReference type="InterPro" id="IPR013783">
    <property type="entry name" value="Ig-like_fold"/>
</dbReference>
<protein>
    <submittedName>
        <fullName evidence="2">Ig-like domain-containing protein</fullName>
    </submittedName>
</protein>
<dbReference type="STRING" id="7398.A0A1B0AIM1"/>
<dbReference type="InterPro" id="IPR007110">
    <property type="entry name" value="Ig-like_dom"/>
</dbReference>
<organism evidence="2 3">
    <name type="scientific">Glossina pallidipes</name>
    <name type="common">Tsetse fly</name>
    <dbReference type="NCBI Taxonomy" id="7398"/>
    <lineage>
        <taxon>Eukaryota</taxon>
        <taxon>Metazoa</taxon>
        <taxon>Ecdysozoa</taxon>
        <taxon>Arthropoda</taxon>
        <taxon>Hexapoda</taxon>
        <taxon>Insecta</taxon>
        <taxon>Pterygota</taxon>
        <taxon>Neoptera</taxon>
        <taxon>Endopterygota</taxon>
        <taxon>Diptera</taxon>
        <taxon>Brachycera</taxon>
        <taxon>Muscomorpha</taxon>
        <taxon>Hippoboscoidea</taxon>
        <taxon>Glossinidae</taxon>
        <taxon>Glossina</taxon>
    </lineage>
</organism>
<accession>A0A1B0AIM1</accession>
<reference evidence="3" key="1">
    <citation type="submission" date="2014-03" db="EMBL/GenBank/DDBJ databases">
        <authorList>
            <person name="Aksoy S."/>
            <person name="Warren W."/>
            <person name="Wilson R.K."/>
        </authorList>
    </citation>
    <scope>NUCLEOTIDE SEQUENCE [LARGE SCALE GENOMIC DNA]</scope>
    <source>
        <strain evidence="3">IAEA</strain>
    </source>
</reference>
<dbReference type="PANTHER" id="PTHR23278">
    <property type="entry name" value="SIDESTEP PROTEIN"/>
    <property type="match status" value="1"/>
</dbReference>
<feature type="domain" description="Ig-like" evidence="1">
    <location>
        <begin position="34"/>
        <end position="142"/>
    </location>
</feature>
<proteinExistence type="predicted"/>
<dbReference type="PANTHER" id="PTHR23278:SF19">
    <property type="entry name" value="OBSCURIN"/>
    <property type="match status" value="1"/>
</dbReference>
<dbReference type="VEuPathDB" id="VectorBase:GPAI047002"/>
<dbReference type="EnsemblMetazoa" id="GPAI047002-RA">
    <property type="protein sequence ID" value="GPAI047002-PA"/>
    <property type="gene ID" value="GPAI047002"/>
</dbReference>
<sequence length="242" mass="27628">MVSLSTASPFVETPKETCFREQLQDTLDKPICRPDQKKIYGVARNEAAEISCEVDAFPPPENFKWSFNNTAETFDMPQSGFRAHSAQGSTLTYTPVKISWETLSYSQGPLVKLMARSLFDSYTGNLEFDEQMLSEENTCYNCLQAIFNSNLQELGAIFHEIVRRLKSLRREADSSDLIRSTIFKQVDEKLMSNPIALSIRLEHKLGSKSNQTPFNTFIKANLRKKCFGHSTIREKTFLTTKR</sequence>
<dbReference type="Gene3D" id="2.60.40.10">
    <property type="entry name" value="Immunoglobulins"/>
    <property type="match status" value="1"/>
</dbReference>
<evidence type="ECO:0000259" key="1">
    <source>
        <dbReference type="PROSITE" id="PS50835"/>
    </source>
</evidence>